<sequence>MSKIILRVVGSVLFALLGLWLGYQFYIEPLFFTPEHVLADPNYIMSALFGGAIGFLLTLPVLWILKYAGKDRLAVKSFWFLPLMFSLLGGVANLTILETVIKLNGFIQCPAELGYKQNLLRNYVTDVSLCKRL</sequence>
<keyword evidence="1" id="KW-0812">Transmembrane</keyword>
<organism evidence="2 3">
    <name type="scientific">Vibrio atlanticus (strain LGP32)</name>
    <name type="common">Vibrio splendidus (strain Mel32)</name>
    <dbReference type="NCBI Taxonomy" id="575788"/>
    <lineage>
        <taxon>Bacteria</taxon>
        <taxon>Pseudomonadati</taxon>
        <taxon>Pseudomonadota</taxon>
        <taxon>Gammaproteobacteria</taxon>
        <taxon>Vibrionales</taxon>
        <taxon>Vibrionaceae</taxon>
        <taxon>Vibrio</taxon>
    </lineage>
</organism>
<evidence type="ECO:0000313" key="2">
    <source>
        <dbReference type="EMBL" id="CAV26311.1"/>
    </source>
</evidence>
<evidence type="ECO:0000313" key="3">
    <source>
        <dbReference type="Proteomes" id="UP000009100"/>
    </source>
</evidence>
<dbReference type="AlphaFoldDB" id="B7VRR6"/>
<gene>
    <name evidence="2" type="ordered locus">VS_II0664</name>
</gene>
<dbReference type="Proteomes" id="UP000009100">
    <property type="component" value="Chromosome 2"/>
</dbReference>
<protein>
    <submittedName>
        <fullName evidence="2">Uncharacterized protein</fullName>
    </submittedName>
</protein>
<accession>B7VRR6</accession>
<name>B7VRR6_VIBA3</name>
<keyword evidence="1" id="KW-0472">Membrane</keyword>
<dbReference type="STRING" id="575788.VS_II0664"/>
<feature type="transmembrane region" description="Helical" evidence="1">
    <location>
        <begin position="77"/>
        <end position="96"/>
    </location>
</feature>
<dbReference type="EMBL" id="FM954973">
    <property type="protein sequence ID" value="CAV26311.1"/>
    <property type="molecule type" value="Genomic_DNA"/>
</dbReference>
<feature type="transmembrane region" description="Helical" evidence="1">
    <location>
        <begin position="5"/>
        <end position="23"/>
    </location>
</feature>
<reference evidence="2 3" key="1">
    <citation type="submission" date="2009-02" db="EMBL/GenBank/DDBJ databases">
        <title>Vibrio splendidus str. LGP32 complete genome.</title>
        <authorList>
            <person name="Mazel D."/>
            <person name="Le Roux F."/>
        </authorList>
    </citation>
    <scope>NUCLEOTIDE SEQUENCE [LARGE SCALE GENOMIC DNA]</scope>
    <source>
        <strain evidence="2 3">LGP32</strain>
    </source>
</reference>
<evidence type="ECO:0000256" key="1">
    <source>
        <dbReference type="SAM" id="Phobius"/>
    </source>
</evidence>
<dbReference type="HOGENOM" id="CLU_1926726_0_0_6"/>
<keyword evidence="1" id="KW-1133">Transmembrane helix</keyword>
<dbReference type="KEGG" id="vsp:VS_II0664"/>
<feature type="transmembrane region" description="Helical" evidence="1">
    <location>
        <begin position="43"/>
        <end position="65"/>
    </location>
</feature>
<proteinExistence type="predicted"/>